<dbReference type="Proteomes" id="UP001501459">
    <property type="component" value="Unassembled WGS sequence"/>
</dbReference>
<evidence type="ECO:0008006" key="4">
    <source>
        <dbReference type="Google" id="ProtNLM"/>
    </source>
</evidence>
<accession>A0ABP3J5F7</accession>
<dbReference type="Pfam" id="PF14143">
    <property type="entry name" value="YrhC"/>
    <property type="match status" value="1"/>
</dbReference>
<gene>
    <name evidence="2" type="ORF">GCM10008983_19900</name>
</gene>
<name>A0ABP3J5F7_9BACI</name>
<proteinExistence type="predicted"/>
<comment type="caution">
    <text evidence="2">The sequence shown here is derived from an EMBL/GenBank/DDBJ whole genome shotgun (WGS) entry which is preliminary data.</text>
</comment>
<evidence type="ECO:0000313" key="2">
    <source>
        <dbReference type="EMBL" id="GAA0442803.1"/>
    </source>
</evidence>
<keyword evidence="1" id="KW-1133">Transmembrane helix</keyword>
<feature type="transmembrane region" description="Helical" evidence="1">
    <location>
        <begin position="20"/>
        <end position="39"/>
    </location>
</feature>
<feature type="transmembrane region" description="Helical" evidence="1">
    <location>
        <begin position="45"/>
        <end position="64"/>
    </location>
</feature>
<dbReference type="RefSeq" id="WP_343752698.1">
    <property type="nucleotide sequence ID" value="NZ_BAAADM010000054.1"/>
</dbReference>
<reference evidence="3" key="1">
    <citation type="journal article" date="2019" name="Int. J. Syst. Evol. Microbiol.">
        <title>The Global Catalogue of Microorganisms (GCM) 10K type strain sequencing project: providing services to taxonomists for standard genome sequencing and annotation.</title>
        <authorList>
            <consortium name="The Broad Institute Genomics Platform"/>
            <consortium name="The Broad Institute Genome Sequencing Center for Infectious Disease"/>
            <person name="Wu L."/>
            <person name="Ma J."/>
        </authorList>
    </citation>
    <scope>NUCLEOTIDE SEQUENCE [LARGE SCALE GENOMIC DNA]</scope>
    <source>
        <strain evidence="3">JCM 12149</strain>
    </source>
</reference>
<evidence type="ECO:0000256" key="1">
    <source>
        <dbReference type="SAM" id="Phobius"/>
    </source>
</evidence>
<dbReference type="EMBL" id="BAAADM010000054">
    <property type="protein sequence ID" value="GAA0442803.1"/>
    <property type="molecule type" value="Genomic_DNA"/>
</dbReference>
<sequence length="80" mass="9091">MKHHKEKLALKLQDFRRFTATLFILAIYLYMGTIINTYIDYSPNGKGLALLTMAVTVAAGLFIIQSHRLKIKMSEDEGSE</sequence>
<evidence type="ECO:0000313" key="3">
    <source>
        <dbReference type="Proteomes" id="UP001501459"/>
    </source>
</evidence>
<organism evidence="2 3">
    <name type="scientific">Lentibacillus halophilus</name>
    <dbReference type="NCBI Taxonomy" id="295065"/>
    <lineage>
        <taxon>Bacteria</taxon>
        <taxon>Bacillati</taxon>
        <taxon>Bacillota</taxon>
        <taxon>Bacilli</taxon>
        <taxon>Bacillales</taxon>
        <taxon>Bacillaceae</taxon>
        <taxon>Lentibacillus</taxon>
    </lineage>
</organism>
<keyword evidence="1" id="KW-0812">Transmembrane</keyword>
<keyword evidence="3" id="KW-1185">Reference proteome</keyword>
<protein>
    <recommendedName>
        <fullName evidence="4">YrhC-like protein</fullName>
    </recommendedName>
</protein>
<keyword evidence="1" id="KW-0472">Membrane</keyword>
<dbReference type="InterPro" id="IPR025418">
    <property type="entry name" value="YrhC-like"/>
</dbReference>